<evidence type="ECO:0000256" key="3">
    <source>
        <dbReference type="ARBA" id="ARBA00022777"/>
    </source>
</evidence>
<gene>
    <name evidence="5" type="ORF">TRFO_41985</name>
</gene>
<keyword evidence="2" id="KW-0547">Nucleotide-binding</keyword>
<dbReference type="PANTHER" id="PTHR23359">
    <property type="entry name" value="NUCLEOTIDE KINASE"/>
    <property type="match status" value="1"/>
</dbReference>
<dbReference type="SUPFAM" id="SSF52540">
    <property type="entry name" value="P-loop containing nucleoside triphosphate hydrolases"/>
    <property type="match status" value="1"/>
</dbReference>
<name>A0A1J4KY49_9EUKA</name>
<dbReference type="HAMAP" id="MF_00235">
    <property type="entry name" value="Adenylate_kinase_Adk"/>
    <property type="match status" value="1"/>
</dbReference>
<dbReference type="InterPro" id="IPR027417">
    <property type="entry name" value="P-loop_NTPase"/>
</dbReference>
<dbReference type="OrthoDB" id="442176at2759"/>
<dbReference type="EMBL" id="MLAK01000136">
    <property type="protein sequence ID" value="OHT16179.1"/>
    <property type="molecule type" value="Genomic_DNA"/>
</dbReference>
<evidence type="ECO:0000313" key="6">
    <source>
        <dbReference type="Proteomes" id="UP000179807"/>
    </source>
</evidence>
<evidence type="ECO:0000256" key="4">
    <source>
        <dbReference type="RuleBase" id="RU003330"/>
    </source>
</evidence>
<dbReference type="Pfam" id="PF00406">
    <property type="entry name" value="ADK"/>
    <property type="match status" value="1"/>
</dbReference>
<sequence>MTQLKDKIVISFVGGPGAGKGTQAELVRKTYDVGYMSAGDLLRQEAAKDTPLGRKLAEQLRNGEIVAQEVTIGLLKAEIERQEKQFYIIDGFPRQVDQAQTFESTIVPFKAALYFYVPDEVLVERCLSRGLTSGRSDDNAESIKLRLKTFHTKCEPVNDYFGDRLITINGLQTSEKVFEDVKKILDGFLKK</sequence>
<proteinExistence type="inferred from homology"/>
<dbReference type="Gene3D" id="3.40.50.300">
    <property type="entry name" value="P-loop containing nucleotide triphosphate hydrolases"/>
    <property type="match status" value="1"/>
</dbReference>
<protein>
    <submittedName>
        <fullName evidence="5">Adenylate kinase family protein</fullName>
    </submittedName>
</protein>
<dbReference type="GO" id="GO:0005524">
    <property type="term" value="F:ATP binding"/>
    <property type="evidence" value="ECO:0007669"/>
    <property type="project" value="InterPro"/>
</dbReference>
<comment type="caution">
    <text evidence="5">The sequence shown here is derived from an EMBL/GenBank/DDBJ whole genome shotgun (WGS) entry which is preliminary data.</text>
</comment>
<evidence type="ECO:0000313" key="5">
    <source>
        <dbReference type="EMBL" id="OHT16179.1"/>
    </source>
</evidence>
<organism evidence="5 6">
    <name type="scientific">Tritrichomonas foetus</name>
    <dbReference type="NCBI Taxonomy" id="1144522"/>
    <lineage>
        <taxon>Eukaryota</taxon>
        <taxon>Metamonada</taxon>
        <taxon>Parabasalia</taxon>
        <taxon>Tritrichomonadida</taxon>
        <taxon>Tritrichomonadidae</taxon>
        <taxon>Tritrichomonas</taxon>
    </lineage>
</organism>
<dbReference type="PROSITE" id="PS00113">
    <property type="entry name" value="ADENYLATE_KINASE"/>
    <property type="match status" value="1"/>
</dbReference>
<comment type="similarity">
    <text evidence="4">Belongs to the adenylate kinase family.</text>
</comment>
<keyword evidence="1 4" id="KW-0808">Transferase</keyword>
<dbReference type="InterPro" id="IPR000850">
    <property type="entry name" value="Adenylat/UMP-CMP_kin"/>
</dbReference>
<dbReference type="Proteomes" id="UP000179807">
    <property type="component" value="Unassembled WGS sequence"/>
</dbReference>
<dbReference type="CDD" id="cd01428">
    <property type="entry name" value="ADK"/>
    <property type="match status" value="1"/>
</dbReference>
<dbReference type="GeneID" id="94848774"/>
<reference evidence="5" key="1">
    <citation type="submission" date="2016-10" db="EMBL/GenBank/DDBJ databases">
        <authorList>
            <person name="Benchimol M."/>
            <person name="Almeida L.G."/>
            <person name="Vasconcelos A.T."/>
            <person name="Perreira-Neves A."/>
            <person name="Rosa I.A."/>
            <person name="Tasca T."/>
            <person name="Bogo M.R."/>
            <person name="de Souza W."/>
        </authorList>
    </citation>
    <scope>NUCLEOTIDE SEQUENCE [LARGE SCALE GENOMIC DNA]</scope>
    <source>
        <strain evidence="5">K</strain>
    </source>
</reference>
<accession>A0A1J4KY49</accession>
<dbReference type="PRINTS" id="PR00094">
    <property type="entry name" value="ADENYLTKNASE"/>
</dbReference>
<dbReference type="RefSeq" id="XP_068369315.1">
    <property type="nucleotide sequence ID" value="XM_068514070.1"/>
</dbReference>
<evidence type="ECO:0000256" key="2">
    <source>
        <dbReference type="ARBA" id="ARBA00022741"/>
    </source>
</evidence>
<dbReference type="VEuPathDB" id="TrichDB:TRFO_41985"/>
<dbReference type="GO" id="GO:0006139">
    <property type="term" value="P:nucleobase-containing compound metabolic process"/>
    <property type="evidence" value="ECO:0007669"/>
    <property type="project" value="InterPro"/>
</dbReference>
<dbReference type="InterPro" id="IPR033690">
    <property type="entry name" value="Adenylat_kinase_CS"/>
</dbReference>
<keyword evidence="3 4" id="KW-0418">Kinase</keyword>
<keyword evidence="6" id="KW-1185">Reference proteome</keyword>
<evidence type="ECO:0000256" key="1">
    <source>
        <dbReference type="ARBA" id="ARBA00022679"/>
    </source>
</evidence>
<dbReference type="AlphaFoldDB" id="A0A1J4KY49"/>
<dbReference type="GO" id="GO:0019205">
    <property type="term" value="F:nucleobase-containing compound kinase activity"/>
    <property type="evidence" value="ECO:0007669"/>
    <property type="project" value="InterPro"/>
</dbReference>